<evidence type="ECO:0000259" key="7">
    <source>
        <dbReference type="Pfam" id="PF25954"/>
    </source>
</evidence>
<evidence type="ECO:0000259" key="8">
    <source>
        <dbReference type="Pfam" id="PF25967"/>
    </source>
</evidence>
<dbReference type="Gene3D" id="2.40.420.20">
    <property type="match status" value="1"/>
</dbReference>
<feature type="coiled-coil region" evidence="4">
    <location>
        <begin position="143"/>
        <end position="179"/>
    </location>
</feature>
<dbReference type="Proteomes" id="UP000315017">
    <property type="component" value="Chromosome"/>
</dbReference>
<dbReference type="Gene3D" id="2.40.30.170">
    <property type="match status" value="1"/>
</dbReference>
<keyword evidence="10" id="KW-1185">Reference proteome</keyword>
<evidence type="ECO:0000313" key="9">
    <source>
        <dbReference type="EMBL" id="QDU26489.1"/>
    </source>
</evidence>
<dbReference type="Gene3D" id="1.10.287.470">
    <property type="entry name" value="Helix hairpin bin"/>
    <property type="match status" value="3"/>
</dbReference>
<dbReference type="PANTHER" id="PTHR30469:SF37">
    <property type="entry name" value="RAGD PROTEIN"/>
    <property type="match status" value="1"/>
</dbReference>
<comment type="subcellular location">
    <subcellularLocation>
        <location evidence="1">Cell envelope</location>
    </subcellularLocation>
</comment>
<dbReference type="NCBIfam" id="TIGR01730">
    <property type="entry name" value="RND_mfp"/>
    <property type="match status" value="1"/>
</dbReference>
<protein>
    <submittedName>
        <fullName evidence="9">Multidrug resistance protein MdtA</fullName>
    </submittedName>
</protein>
<dbReference type="FunFam" id="2.40.30.170:FF:000010">
    <property type="entry name" value="Efflux RND transporter periplasmic adaptor subunit"/>
    <property type="match status" value="1"/>
</dbReference>
<dbReference type="Pfam" id="PF25917">
    <property type="entry name" value="BSH_RND"/>
    <property type="match status" value="1"/>
</dbReference>
<evidence type="ECO:0000256" key="2">
    <source>
        <dbReference type="ARBA" id="ARBA00009477"/>
    </source>
</evidence>
<feature type="domain" description="Multidrug resistance protein MdtA-like barrel-sandwich hybrid" evidence="6">
    <location>
        <begin position="98"/>
        <end position="294"/>
    </location>
</feature>
<name>A0A517Y8B0_9BACT</name>
<dbReference type="OrthoDB" id="266524at2"/>
<dbReference type="Pfam" id="PF25876">
    <property type="entry name" value="HH_MFP_RND"/>
    <property type="match status" value="1"/>
</dbReference>
<dbReference type="SUPFAM" id="SSF111369">
    <property type="entry name" value="HlyD-like secretion proteins"/>
    <property type="match status" value="2"/>
</dbReference>
<dbReference type="AlphaFoldDB" id="A0A517Y8B0"/>
<evidence type="ECO:0000256" key="4">
    <source>
        <dbReference type="SAM" id="Coils"/>
    </source>
</evidence>
<organism evidence="9 10">
    <name type="scientific">Anatilimnocola aggregata</name>
    <dbReference type="NCBI Taxonomy" id="2528021"/>
    <lineage>
        <taxon>Bacteria</taxon>
        <taxon>Pseudomonadati</taxon>
        <taxon>Planctomycetota</taxon>
        <taxon>Planctomycetia</taxon>
        <taxon>Pirellulales</taxon>
        <taxon>Pirellulaceae</taxon>
        <taxon>Anatilimnocola</taxon>
    </lineage>
</organism>
<dbReference type="Pfam" id="PF25954">
    <property type="entry name" value="Beta-barrel_RND_2"/>
    <property type="match status" value="1"/>
</dbReference>
<dbReference type="InterPro" id="IPR058624">
    <property type="entry name" value="MdtA-like_HH"/>
</dbReference>
<evidence type="ECO:0000259" key="6">
    <source>
        <dbReference type="Pfam" id="PF25917"/>
    </source>
</evidence>
<dbReference type="InterPro" id="IPR058792">
    <property type="entry name" value="Beta-barrel_RND_2"/>
</dbReference>
<dbReference type="Gene3D" id="2.40.50.100">
    <property type="match status" value="2"/>
</dbReference>
<dbReference type="InterPro" id="IPR006143">
    <property type="entry name" value="RND_pump_MFP"/>
</dbReference>
<dbReference type="PANTHER" id="PTHR30469">
    <property type="entry name" value="MULTIDRUG RESISTANCE PROTEIN MDTA"/>
    <property type="match status" value="1"/>
</dbReference>
<dbReference type="Pfam" id="PF25967">
    <property type="entry name" value="RND-MFP_C"/>
    <property type="match status" value="1"/>
</dbReference>
<dbReference type="KEGG" id="aagg:ETAA8_15670"/>
<comment type="similarity">
    <text evidence="2">Belongs to the membrane fusion protein (MFP) (TC 8.A.1) family.</text>
</comment>
<keyword evidence="4" id="KW-0175">Coiled coil</keyword>
<accession>A0A517Y8B0</accession>
<feature type="domain" description="Multidrug resistance protein MdtA-like C-terminal permuted SH3" evidence="8">
    <location>
        <begin position="383"/>
        <end position="437"/>
    </location>
</feature>
<evidence type="ECO:0000313" key="10">
    <source>
        <dbReference type="Proteomes" id="UP000315017"/>
    </source>
</evidence>
<dbReference type="EMBL" id="CP036274">
    <property type="protein sequence ID" value="QDU26489.1"/>
    <property type="molecule type" value="Genomic_DNA"/>
</dbReference>
<reference evidence="9 10" key="1">
    <citation type="submission" date="2019-02" db="EMBL/GenBank/DDBJ databases">
        <title>Deep-cultivation of Planctomycetes and their phenomic and genomic characterization uncovers novel biology.</title>
        <authorList>
            <person name="Wiegand S."/>
            <person name="Jogler M."/>
            <person name="Boedeker C."/>
            <person name="Pinto D."/>
            <person name="Vollmers J."/>
            <person name="Rivas-Marin E."/>
            <person name="Kohn T."/>
            <person name="Peeters S.H."/>
            <person name="Heuer A."/>
            <person name="Rast P."/>
            <person name="Oberbeckmann S."/>
            <person name="Bunk B."/>
            <person name="Jeske O."/>
            <person name="Meyerdierks A."/>
            <person name="Storesund J.E."/>
            <person name="Kallscheuer N."/>
            <person name="Luecker S."/>
            <person name="Lage O.M."/>
            <person name="Pohl T."/>
            <person name="Merkel B.J."/>
            <person name="Hornburger P."/>
            <person name="Mueller R.-W."/>
            <person name="Bruemmer F."/>
            <person name="Labrenz M."/>
            <person name="Spormann A.M."/>
            <person name="Op den Camp H."/>
            <person name="Overmann J."/>
            <person name="Amann R."/>
            <person name="Jetten M.S.M."/>
            <person name="Mascher T."/>
            <person name="Medema M.H."/>
            <person name="Devos D.P."/>
            <person name="Kaster A.-K."/>
            <person name="Ovreas L."/>
            <person name="Rohde M."/>
            <person name="Galperin M.Y."/>
            <person name="Jogler C."/>
        </authorList>
    </citation>
    <scope>NUCLEOTIDE SEQUENCE [LARGE SCALE GENOMIC DNA]</scope>
    <source>
        <strain evidence="9 10">ETA_A8</strain>
    </source>
</reference>
<gene>
    <name evidence="9" type="primary">mdtA_3</name>
    <name evidence="9" type="ORF">ETAA8_15670</name>
</gene>
<evidence type="ECO:0000256" key="1">
    <source>
        <dbReference type="ARBA" id="ARBA00004196"/>
    </source>
</evidence>
<dbReference type="GO" id="GO:1990281">
    <property type="term" value="C:efflux pump complex"/>
    <property type="evidence" value="ECO:0007669"/>
    <property type="project" value="TreeGrafter"/>
</dbReference>
<proteinExistence type="inferred from homology"/>
<keyword evidence="3" id="KW-0813">Transport</keyword>
<feature type="domain" description="CusB-like beta-barrel" evidence="7">
    <location>
        <begin position="302"/>
        <end position="376"/>
    </location>
</feature>
<sequence length="459" mass="49330">MSPQTLPAASPTRSQLIRLSREESAPRWSWTRLTWPAAAVAAGGAVLGFLQPWDSVHSEPAHSVHERTNAARAVNVELPSPAETSNITLPATIRPWQTTTLHSRVTGYLTAWHVDLGAKVKAGDVLAELETPELDQEVAEGVAQAAEATAAAVQAQAERAEAEAELSVALAQLARVQSEVELARTQLARREKLVYRHAIAQEEFDTFEKQFEARTADVAAAEADVARRRTSLQTRAAVIAARQATAQSRQANVERLKELQGFKRIVAPFSGVVTRRSAEVGMLVTAGTEPLYVVEDMSRVRVQVSVPQSNATRIRVGVPATVSLPESTGKATPASVTRISSSIDSTNRTMLAEIELENSSVGLQPGSYVQVTLSAPQQNTGWTIPANTLQMRIDGPHVAVVGSNGQLELRSVKLGRDLGGRVQVLDGIQGDEQLVVNPTDDLVSGSQVEVKSKPEVAQR</sequence>
<evidence type="ECO:0000256" key="3">
    <source>
        <dbReference type="ARBA" id="ARBA00022448"/>
    </source>
</evidence>
<evidence type="ECO:0000259" key="5">
    <source>
        <dbReference type="Pfam" id="PF25876"/>
    </source>
</evidence>
<dbReference type="InterPro" id="IPR058625">
    <property type="entry name" value="MdtA-like_BSH"/>
</dbReference>
<feature type="domain" description="Multidrug resistance protein MdtA-like alpha-helical hairpin" evidence="5">
    <location>
        <begin position="166"/>
        <end position="232"/>
    </location>
</feature>
<dbReference type="InterPro" id="IPR058627">
    <property type="entry name" value="MdtA-like_C"/>
</dbReference>
<dbReference type="GO" id="GO:0015562">
    <property type="term" value="F:efflux transmembrane transporter activity"/>
    <property type="evidence" value="ECO:0007669"/>
    <property type="project" value="TreeGrafter"/>
</dbReference>
<dbReference type="RefSeq" id="WP_145087126.1">
    <property type="nucleotide sequence ID" value="NZ_CP036274.1"/>
</dbReference>